<dbReference type="HOGENOM" id="CLU_013137_22_1_1"/>
<keyword evidence="5 7" id="KW-0472">Membrane</keyword>
<reference evidence="9" key="3">
    <citation type="submission" date="2025-08" db="UniProtKB">
        <authorList>
            <consortium name="Ensembl"/>
        </authorList>
    </citation>
    <scope>IDENTIFICATION</scope>
</reference>
<dbReference type="GO" id="GO:0016020">
    <property type="term" value="C:membrane"/>
    <property type="evidence" value="ECO:0007669"/>
    <property type="project" value="UniProtKB-SubCell"/>
</dbReference>
<dbReference type="FunFam" id="2.60.120.920:FF:000004">
    <property type="entry name" value="Butyrophilin subfamily 1 member A1"/>
    <property type="match status" value="1"/>
</dbReference>
<dbReference type="PROSITE" id="PS50188">
    <property type="entry name" value="B302_SPRY"/>
    <property type="match status" value="1"/>
</dbReference>
<evidence type="ECO:0000313" key="10">
    <source>
        <dbReference type="Proteomes" id="UP000007267"/>
    </source>
</evidence>
<name>K7FSZ0_PELSI</name>
<dbReference type="SUPFAM" id="SSF49899">
    <property type="entry name" value="Concanavalin A-like lectins/glucanases"/>
    <property type="match status" value="1"/>
</dbReference>
<feature type="domain" description="B30.2/SPRY" evidence="8">
    <location>
        <begin position="150"/>
        <end position="343"/>
    </location>
</feature>
<comment type="subcellular location">
    <subcellularLocation>
        <location evidence="1">Membrane</location>
        <topology evidence="1">Single-pass type I membrane protein</topology>
    </subcellularLocation>
</comment>
<dbReference type="SUPFAM" id="SSF48726">
    <property type="entry name" value="Immunoglobulin"/>
    <property type="match status" value="1"/>
</dbReference>
<dbReference type="Pfam" id="PF13765">
    <property type="entry name" value="PRY"/>
    <property type="match status" value="1"/>
</dbReference>
<evidence type="ECO:0000256" key="5">
    <source>
        <dbReference type="ARBA" id="ARBA00023136"/>
    </source>
</evidence>
<proteinExistence type="predicted"/>
<accession>K7FSZ0</accession>
<keyword evidence="10" id="KW-1185">Reference proteome</keyword>
<dbReference type="Gene3D" id="2.60.120.920">
    <property type="match status" value="1"/>
</dbReference>
<protein>
    <recommendedName>
        <fullName evidence="8">B30.2/SPRY domain-containing protein</fullName>
    </recommendedName>
</protein>
<evidence type="ECO:0000256" key="6">
    <source>
        <dbReference type="ARBA" id="ARBA00023319"/>
    </source>
</evidence>
<dbReference type="InterPro" id="IPR043136">
    <property type="entry name" value="B30.2/SPRY_sf"/>
</dbReference>
<dbReference type="PANTHER" id="PTHR24103">
    <property type="entry name" value="E3 UBIQUITIN-PROTEIN LIGASE TRIM"/>
    <property type="match status" value="1"/>
</dbReference>
<evidence type="ECO:0000256" key="2">
    <source>
        <dbReference type="ARBA" id="ARBA00022692"/>
    </source>
</evidence>
<evidence type="ECO:0000256" key="1">
    <source>
        <dbReference type="ARBA" id="ARBA00004479"/>
    </source>
</evidence>
<dbReference type="InterPro" id="IPR035033">
    <property type="entry name" value="PRY/SPRY_TRIM39"/>
</dbReference>
<keyword evidence="6" id="KW-0393">Immunoglobulin domain</keyword>
<dbReference type="InterPro" id="IPR003879">
    <property type="entry name" value="Butyrophylin_SPRY"/>
</dbReference>
<dbReference type="GeneTree" id="ENSGT00940000153527"/>
<dbReference type="Ensembl" id="ENSPSIT00000011206.1">
    <property type="protein sequence ID" value="ENSPSIP00000011150.1"/>
    <property type="gene ID" value="ENSPSIG00000010070.1"/>
</dbReference>
<reference evidence="9" key="4">
    <citation type="submission" date="2025-09" db="UniProtKB">
        <authorList>
            <consortium name="Ensembl"/>
        </authorList>
    </citation>
    <scope>IDENTIFICATION</scope>
</reference>
<dbReference type="eggNOG" id="ENOG502QSRZ">
    <property type="taxonomic scope" value="Eukaryota"/>
</dbReference>
<dbReference type="FunFam" id="2.60.40.10:FF:000088">
    <property type="entry name" value="Butyrophilin subfamily 1 member A1"/>
    <property type="match status" value="1"/>
</dbReference>
<dbReference type="InterPro" id="IPR006574">
    <property type="entry name" value="PRY"/>
</dbReference>
<sequence length="343" mass="39081">SLFHSSVGLGSAPDILVEAHQDGGIRVACQSSGWYPQPKGLWRDHQGHLLPLASENISQAANGLFQTEIATVLTEESNQKVSCHVWNPRLAQEKELAIFIAELFFPRANPWKVALAVILPLLAVLLPLASYCFWRQHGVKGEVRNVHFFSKHKNKELTKSKKRWWHTLDVTLDPDTANPYLILSADWKHVVHRDENQGLPDTLERFDKMAIVLGTERFLTGRHYWEVEVGHKKVWTLGVCRETVRRKGHLVFIPPNGFWTICHLDGRYTANTSNPLPFPVSTRPSRVGIFLDYEAGEVLFYNVTDRFHLFTFTNTFSGTLRPYFNPEYNIGGTNMDPLIICPV</sequence>
<keyword evidence="3" id="KW-0732">Signal</keyword>
<dbReference type="Pfam" id="PF22705">
    <property type="entry name" value="C2-set_3"/>
    <property type="match status" value="1"/>
</dbReference>
<dbReference type="EMBL" id="AGCU01085484">
    <property type="status" value="NOT_ANNOTATED_CDS"/>
    <property type="molecule type" value="Genomic_DNA"/>
</dbReference>
<dbReference type="InterPro" id="IPR013320">
    <property type="entry name" value="ConA-like_dom_sf"/>
</dbReference>
<evidence type="ECO:0000313" key="9">
    <source>
        <dbReference type="Ensembl" id="ENSPSIP00000011150.1"/>
    </source>
</evidence>
<dbReference type="SMART" id="SM00589">
    <property type="entry name" value="PRY"/>
    <property type="match status" value="1"/>
</dbReference>
<evidence type="ECO:0000256" key="4">
    <source>
        <dbReference type="ARBA" id="ARBA00022989"/>
    </source>
</evidence>
<dbReference type="AlphaFoldDB" id="K7FSZ0"/>
<dbReference type="InterPro" id="IPR013783">
    <property type="entry name" value="Ig-like_fold"/>
</dbReference>
<feature type="transmembrane region" description="Helical" evidence="7">
    <location>
        <begin position="113"/>
        <end position="134"/>
    </location>
</feature>
<dbReference type="PRINTS" id="PR01407">
    <property type="entry name" value="BUTYPHLNCDUF"/>
</dbReference>
<dbReference type="EMBL" id="AGCU01085483">
    <property type="status" value="NOT_ANNOTATED_CDS"/>
    <property type="molecule type" value="Genomic_DNA"/>
</dbReference>
<dbReference type="SMART" id="SM00449">
    <property type="entry name" value="SPRY"/>
    <property type="match status" value="1"/>
</dbReference>
<keyword evidence="2 7" id="KW-0812">Transmembrane</keyword>
<dbReference type="InterPro" id="IPR050143">
    <property type="entry name" value="TRIM/RBCC"/>
</dbReference>
<reference evidence="10" key="1">
    <citation type="submission" date="2011-10" db="EMBL/GenBank/DDBJ databases">
        <authorList>
            <consortium name="Soft-shell Turtle Genome Consortium"/>
        </authorList>
    </citation>
    <scope>NUCLEOTIDE SEQUENCE [LARGE SCALE GENOMIC DNA]</scope>
    <source>
        <strain evidence="10">Daiwa-1</strain>
    </source>
</reference>
<dbReference type="Gene3D" id="2.60.40.10">
    <property type="entry name" value="Immunoglobulins"/>
    <property type="match status" value="1"/>
</dbReference>
<reference evidence="10" key="2">
    <citation type="journal article" date="2013" name="Nat. Genet.">
        <title>The draft genomes of soft-shell turtle and green sea turtle yield insights into the development and evolution of the turtle-specific body plan.</title>
        <authorList>
            <person name="Wang Z."/>
            <person name="Pascual-Anaya J."/>
            <person name="Zadissa A."/>
            <person name="Li W."/>
            <person name="Niimura Y."/>
            <person name="Huang Z."/>
            <person name="Li C."/>
            <person name="White S."/>
            <person name="Xiong Z."/>
            <person name="Fang D."/>
            <person name="Wang B."/>
            <person name="Ming Y."/>
            <person name="Chen Y."/>
            <person name="Zheng Y."/>
            <person name="Kuraku S."/>
            <person name="Pignatelli M."/>
            <person name="Herrero J."/>
            <person name="Beal K."/>
            <person name="Nozawa M."/>
            <person name="Li Q."/>
            <person name="Wang J."/>
            <person name="Zhang H."/>
            <person name="Yu L."/>
            <person name="Shigenobu S."/>
            <person name="Wang J."/>
            <person name="Liu J."/>
            <person name="Flicek P."/>
            <person name="Searle S."/>
            <person name="Wang J."/>
            <person name="Kuratani S."/>
            <person name="Yin Y."/>
            <person name="Aken B."/>
            <person name="Zhang G."/>
            <person name="Irie N."/>
        </authorList>
    </citation>
    <scope>NUCLEOTIDE SEQUENCE [LARGE SCALE GENOMIC DNA]</scope>
    <source>
        <strain evidence="10">Daiwa-1</strain>
    </source>
</reference>
<dbReference type="InterPro" id="IPR053896">
    <property type="entry name" value="BTN3A2-like_Ig-C"/>
</dbReference>
<keyword evidence="4 7" id="KW-1133">Transmembrane helix</keyword>
<dbReference type="Pfam" id="PF00622">
    <property type="entry name" value="SPRY"/>
    <property type="match status" value="1"/>
</dbReference>
<dbReference type="InterPro" id="IPR001870">
    <property type="entry name" value="B30.2/SPRY"/>
</dbReference>
<evidence type="ECO:0000256" key="3">
    <source>
        <dbReference type="ARBA" id="ARBA00022729"/>
    </source>
</evidence>
<dbReference type="Proteomes" id="UP000007267">
    <property type="component" value="Unassembled WGS sequence"/>
</dbReference>
<evidence type="ECO:0000256" key="7">
    <source>
        <dbReference type="SAM" id="Phobius"/>
    </source>
</evidence>
<dbReference type="InterPro" id="IPR036179">
    <property type="entry name" value="Ig-like_dom_sf"/>
</dbReference>
<dbReference type="OMA" id="EYTCYVS"/>
<dbReference type="InterPro" id="IPR003877">
    <property type="entry name" value="SPRY_dom"/>
</dbReference>
<organism evidence="9 10">
    <name type="scientific">Pelodiscus sinensis</name>
    <name type="common">Chinese softshell turtle</name>
    <name type="synonym">Trionyx sinensis</name>
    <dbReference type="NCBI Taxonomy" id="13735"/>
    <lineage>
        <taxon>Eukaryota</taxon>
        <taxon>Metazoa</taxon>
        <taxon>Chordata</taxon>
        <taxon>Craniata</taxon>
        <taxon>Vertebrata</taxon>
        <taxon>Euteleostomi</taxon>
        <taxon>Archelosauria</taxon>
        <taxon>Testudinata</taxon>
        <taxon>Testudines</taxon>
        <taxon>Cryptodira</taxon>
        <taxon>Trionychia</taxon>
        <taxon>Trionychidae</taxon>
        <taxon>Pelodiscus</taxon>
    </lineage>
</organism>
<evidence type="ECO:0000259" key="8">
    <source>
        <dbReference type="PROSITE" id="PS50188"/>
    </source>
</evidence>
<dbReference type="CDD" id="cd13745">
    <property type="entry name" value="SPRY_PRY_TRIM39"/>
    <property type="match status" value="1"/>
</dbReference>